<keyword evidence="1" id="KW-0472">Membrane</keyword>
<protein>
    <submittedName>
        <fullName evidence="2">Uncharacterized protein</fullName>
    </submittedName>
</protein>
<dbReference type="EMBL" id="JARJCM010000242">
    <property type="protein sequence ID" value="KAJ7021088.1"/>
    <property type="molecule type" value="Genomic_DNA"/>
</dbReference>
<evidence type="ECO:0000313" key="2">
    <source>
        <dbReference type="EMBL" id="KAJ7021088.1"/>
    </source>
</evidence>
<keyword evidence="1" id="KW-0812">Transmembrane</keyword>
<keyword evidence="1" id="KW-1133">Transmembrane helix</keyword>
<dbReference type="AlphaFoldDB" id="A0AAD6S4S0"/>
<evidence type="ECO:0000313" key="3">
    <source>
        <dbReference type="Proteomes" id="UP001218188"/>
    </source>
</evidence>
<feature type="transmembrane region" description="Helical" evidence="1">
    <location>
        <begin position="60"/>
        <end position="81"/>
    </location>
</feature>
<sequence length="102" mass="11354">MSIHIQSKPPCRCVLNNSNMMRLNEASPFPYLLATPSFPLFSLFVGKIELTLSVIANLDFSDIILLILFVQLATNASLVSFNSQKYLQTKSNPNSSMPAFNQ</sequence>
<organism evidence="2 3">
    <name type="scientific">Mycena alexandri</name>
    <dbReference type="NCBI Taxonomy" id="1745969"/>
    <lineage>
        <taxon>Eukaryota</taxon>
        <taxon>Fungi</taxon>
        <taxon>Dikarya</taxon>
        <taxon>Basidiomycota</taxon>
        <taxon>Agaricomycotina</taxon>
        <taxon>Agaricomycetes</taxon>
        <taxon>Agaricomycetidae</taxon>
        <taxon>Agaricales</taxon>
        <taxon>Marasmiineae</taxon>
        <taxon>Mycenaceae</taxon>
        <taxon>Mycena</taxon>
    </lineage>
</organism>
<evidence type="ECO:0000256" key="1">
    <source>
        <dbReference type="SAM" id="Phobius"/>
    </source>
</evidence>
<feature type="non-terminal residue" evidence="2">
    <location>
        <position position="102"/>
    </location>
</feature>
<gene>
    <name evidence="2" type="ORF">C8F04DRAFT_1141872</name>
</gene>
<reference evidence="2" key="1">
    <citation type="submission" date="2023-03" db="EMBL/GenBank/DDBJ databases">
        <title>Massive genome expansion in bonnet fungi (Mycena s.s.) driven by repeated elements and novel gene families across ecological guilds.</title>
        <authorList>
            <consortium name="Lawrence Berkeley National Laboratory"/>
            <person name="Harder C.B."/>
            <person name="Miyauchi S."/>
            <person name="Viragh M."/>
            <person name="Kuo A."/>
            <person name="Thoen E."/>
            <person name="Andreopoulos B."/>
            <person name="Lu D."/>
            <person name="Skrede I."/>
            <person name="Drula E."/>
            <person name="Henrissat B."/>
            <person name="Morin E."/>
            <person name="Kohler A."/>
            <person name="Barry K."/>
            <person name="LaButti K."/>
            <person name="Morin E."/>
            <person name="Salamov A."/>
            <person name="Lipzen A."/>
            <person name="Mereny Z."/>
            <person name="Hegedus B."/>
            <person name="Baldrian P."/>
            <person name="Stursova M."/>
            <person name="Weitz H."/>
            <person name="Taylor A."/>
            <person name="Grigoriev I.V."/>
            <person name="Nagy L.G."/>
            <person name="Martin F."/>
            <person name="Kauserud H."/>
        </authorList>
    </citation>
    <scope>NUCLEOTIDE SEQUENCE</scope>
    <source>
        <strain evidence="2">CBHHK200</strain>
    </source>
</reference>
<keyword evidence="3" id="KW-1185">Reference proteome</keyword>
<comment type="caution">
    <text evidence="2">The sequence shown here is derived from an EMBL/GenBank/DDBJ whole genome shotgun (WGS) entry which is preliminary data.</text>
</comment>
<accession>A0AAD6S4S0</accession>
<feature type="transmembrane region" description="Helical" evidence="1">
    <location>
        <begin position="29"/>
        <end position="48"/>
    </location>
</feature>
<name>A0AAD6S4S0_9AGAR</name>
<dbReference type="Proteomes" id="UP001218188">
    <property type="component" value="Unassembled WGS sequence"/>
</dbReference>
<proteinExistence type="predicted"/>